<feature type="compositionally biased region" description="Basic and acidic residues" evidence="1">
    <location>
        <begin position="59"/>
        <end position="82"/>
    </location>
</feature>
<dbReference type="AlphaFoldDB" id="A0A1E1KY95"/>
<sequence length="311" mass="34323">MCVTTTFVNNCAHKHLTRQSCDIRNELLCADLDNTRVRKYYECPACIEYQLNVEDDEEAMRRRERDREWVREMRKETEKEAESDGEGEREEKEGDEESENRKSKDEIEEGDEDGKGKGKKPEKEKTQDPKGNPKAKAKAQSTSSNTMRSPKGKAKASTASSSQSPGSDNGIGIWLKDVKISNPDPDPNNVSSDNPPPSPRPSNLKLPRSRQHTRSGEAISARRSSRIAERDGEGDVVMSDVGSKEAEEEDVVEDAVIKPLIVVKLRSGKVPDLSPGDGAKKEADEKGEVSVGDDGDVKENAVFDGMKDGGF</sequence>
<feature type="compositionally biased region" description="Polar residues" evidence="1">
    <location>
        <begin position="139"/>
        <end position="148"/>
    </location>
</feature>
<protein>
    <submittedName>
        <fullName evidence="2">Uncharacterized protein</fullName>
    </submittedName>
</protein>
<organism evidence="2 3">
    <name type="scientific">Rhynchosporium agropyri</name>
    <dbReference type="NCBI Taxonomy" id="914238"/>
    <lineage>
        <taxon>Eukaryota</taxon>
        <taxon>Fungi</taxon>
        <taxon>Dikarya</taxon>
        <taxon>Ascomycota</taxon>
        <taxon>Pezizomycotina</taxon>
        <taxon>Leotiomycetes</taxon>
        <taxon>Helotiales</taxon>
        <taxon>Ploettnerulaceae</taxon>
        <taxon>Rhynchosporium</taxon>
    </lineage>
</organism>
<feature type="compositionally biased region" description="Basic and acidic residues" evidence="1">
    <location>
        <begin position="113"/>
        <end position="128"/>
    </location>
</feature>
<gene>
    <name evidence="2" type="ORF">RAG0_10052</name>
</gene>
<feature type="compositionally biased region" description="Low complexity" evidence="1">
    <location>
        <begin position="155"/>
        <end position="167"/>
    </location>
</feature>
<reference evidence="3" key="1">
    <citation type="submission" date="2016-03" db="EMBL/GenBank/DDBJ databases">
        <authorList>
            <person name="Guldener U."/>
        </authorList>
    </citation>
    <scope>NUCLEOTIDE SEQUENCE [LARGE SCALE GENOMIC DNA]</scope>
    <source>
        <strain evidence="3">04CH-RAC-A.6.1</strain>
    </source>
</reference>
<evidence type="ECO:0000313" key="3">
    <source>
        <dbReference type="Proteomes" id="UP000178912"/>
    </source>
</evidence>
<dbReference type="EMBL" id="FJUX01000060">
    <property type="protein sequence ID" value="CZT03210.1"/>
    <property type="molecule type" value="Genomic_DNA"/>
</dbReference>
<feature type="region of interest" description="Disordered" evidence="1">
    <location>
        <begin position="57"/>
        <end position="250"/>
    </location>
</feature>
<feature type="compositionally biased region" description="Basic and acidic residues" evidence="1">
    <location>
        <begin position="278"/>
        <end position="288"/>
    </location>
</feature>
<feature type="region of interest" description="Disordered" evidence="1">
    <location>
        <begin position="267"/>
        <end position="311"/>
    </location>
</feature>
<feature type="compositionally biased region" description="Basic and acidic residues" evidence="1">
    <location>
        <begin position="295"/>
        <end position="311"/>
    </location>
</feature>
<dbReference type="Proteomes" id="UP000178912">
    <property type="component" value="Unassembled WGS sequence"/>
</dbReference>
<name>A0A1E1KY95_9HELO</name>
<keyword evidence="3" id="KW-1185">Reference proteome</keyword>
<accession>A0A1E1KY95</accession>
<evidence type="ECO:0000313" key="2">
    <source>
        <dbReference type="EMBL" id="CZT03210.1"/>
    </source>
</evidence>
<proteinExistence type="predicted"/>
<evidence type="ECO:0000256" key="1">
    <source>
        <dbReference type="SAM" id="MobiDB-lite"/>
    </source>
</evidence>
<feature type="compositionally biased region" description="Acidic residues" evidence="1">
    <location>
        <begin position="83"/>
        <end position="98"/>
    </location>
</feature>
<feature type="compositionally biased region" description="Low complexity" evidence="1">
    <location>
        <begin position="181"/>
        <end position="193"/>
    </location>
</feature>